<evidence type="ECO:0000313" key="2">
    <source>
        <dbReference type="Proteomes" id="UP001301388"/>
    </source>
</evidence>
<dbReference type="RefSeq" id="WP_281009909.1">
    <property type="nucleotide sequence ID" value="NZ_JAYGIE010000043.1"/>
</dbReference>
<accession>A0ABU5TI05</accession>
<name>A0ABU5TI05_9CYAN</name>
<reference evidence="1 2" key="1">
    <citation type="submission" date="2023-12" db="EMBL/GenBank/DDBJ databases">
        <title>Baltic Sea Cyanobacteria.</title>
        <authorList>
            <person name="Delbaje E."/>
            <person name="Fewer D.P."/>
            <person name="Shishido T.K."/>
        </authorList>
    </citation>
    <scope>NUCLEOTIDE SEQUENCE [LARGE SCALE GENOMIC DNA]</scope>
    <source>
        <strain evidence="1 2">UHCC 0370</strain>
    </source>
</reference>
<comment type="caution">
    <text evidence="1">The sequence shown here is derived from an EMBL/GenBank/DDBJ whole genome shotgun (WGS) entry which is preliminary data.</text>
</comment>
<proteinExistence type="predicted"/>
<gene>
    <name evidence="1" type="ORF">VB774_09745</name>
</gene>
<protein>
    <submittedName>
        <fullName evidence="1">Uncharacterized protein</fullName>
    </submittedName>
</protein>
<organism evidence="1 2">
    <name type="scientific">Pseudanabaena galeata UHCC 0370</name>
    <dbReference type="NCBI Taxonomy" id="3110310"/>
    <lineage>
        <taxon>Bacteria</taxon>
        <taxon>Bacillati</taxon>
        <taxon>Cyanobacteriota</taxon>
        <taxon>Cyanophyceae</taxon>
        <taxon>Pseudanabaenales</taxon>
        <taxon>Pseudanabaenaceae</taxon>
        <taxon>Pseudanabaena</taxon>
    </lineage>
</organism>
<dbReference type="EMBL" id="JAYGIE010000043">
    <property type="protein sequence ID" value="MEA5477901.1"/>
    <property type="molecule type" value="Genomic_DNA"/>
</dbReference>
<keyword evidence="2" id="KW-1185">Reference proteome</keyword>
<sequence length="114" mass="12728">MKTKLFTQELNTGDITVISNLTSVTANCTRISRVEEVQDHEQESPSAIYIDLTIKQSAKLHDVLEATEEVDLVMSLEDSVELGLLMVAMGMEHKTDENIAATMSRLSQLIAEYR</sequence>
<dbReference type="Proteomes" id="UP001301388">
    <property type="component" value="Unassembled WGS sequence"/>
</dbReference>
<evidence type="ECO:0000313" key="1">
    <source>
        <dbReference type="EMBL" id="MEA5477901.1"/>
    </source>
</evidence>